<dbReference type="InterPro" id="IPR023798">
    <property type="entry name" value="Ribosomal_uS7_dom"/>
</dbReference>
<proteinExistence type="inferred from homology"/>
<dbReference type="GO" id="GO:1990904">
    <property type="term" value="C:ribonucleoprotein complex"/>
    <property type="evidence" value="ECO:0007669"/>
    <property type="project" value="UniProtKB-KW"/>
</dbReference>
<dbReference type="OrthoDB" id="1721053at2759"/>
<comment type="similarity">
    <text evidence="3">Belongs to the ycf68 family.</text>
</comment>
<dbReference type="GO" id="GO:0009507">
    <property type="term" value="C:chloroplast"/>
    <property type="evidence" value="ECO:0007669"/>
    <property type="project" value="UniProtKB-SubCell"/>
</dbReference>
<dbReference type="PANTHER" id="PTHR38146:SF9">
    <property type="entry name" value="UNKNOW PROTEIN"/>
    <property type="match status" value="1"/>
</dbReference>
<dbReference type="Gene3D" id="1.10.455.10">
    <property type="entry name" value="Ribosomal protein S7 domain"/>
    <property type="match status" value="1"/>
</dbReference>
<evidence type="ECO:0000256" key="4">
    <source>
        <dbReference type="ARBA" id="ARBA00021456"/>
    </source>
</evidence>
<protein>
    <recommendedName>
        <fullName evidence="4">Uncharacterized protein ycf68</fullName>
    </recommendedName>
</protein>
<name>A0A2P5YE83_GOSBA</name>
<evidence type="ECO:0000313" key="11">
    <source>
        <dbReference type="Proteomes" id="UP000239757"/>
    </source>
</evidence>
<gene>
    <name evidence="10" type="ORF">GOBAR_AA06685</name>
</gene>
<dbReference type="InterPro" id="IPR022546">
    <property type="entry name" value="Uncharacterised_Ycf68"/>
</dbReference>
<feature type="domain" description="Small ribosomal subunit protein uS7" evidence="9">
    <location>
        <begin position="801"/>
        <end position="887"/>
    </location>
</feature>
<dbReference type="InterPro" id="IPR036823">
    <property type="entry name" value="Ribosomal_uS7_dom_sf"/>
</dbReference>
<reference evidence="10 11" key="1">
    <citation type="submission" date="2015-01" db="EMBL/GenBank/DDBJ databases">
        <title>Genome of allotetraploid Gossypium barbadense reveals genomic plasticity and fiber elongation in cotton evolution.</title>
        <authorList>
            <person name="Chen X."/>
            <person name="Liu X."/>
            <person name="Zhao B."/>
            <person name="Zheng H."/>
            <person name="Hu Y."/>
            <person name="Lu G."/>
            <person name="Yang C."/>
            <person name="Chen J."/>
            <person name="Shan C."/>
            <person name="Zhang L."/>
            <person name="Zhou Y."/>
            <person name="Wang L."/>
            <person name="Guo W."/>
            <person name="Bai Y."/>
            <person name="Ruan J."/>
            <person name="Shangguan X."/>
            <person name="Mao Y."/>
            <person name="Jiang J."/>
            <person name="Zhu Y."/>
            <person name="Lei J."/>
            <person name="Kang H."/>
            <person name="Chen S."/>
            <person name="He X."/>
            <person name="Wang R."/>
            <person name="Wang Y."/>
            <person name="Chen J."/>
            <person name="Wang L."/>
            <person name="Yu S."/>
            <person name="Wang B."/>
            <person name="Wei J."/>
            <person name="Song S."/>
            <person name="Lu X."/>
            <person name="Gao Z."/>
            <person name="Gu W."/>
            <person name="Deng X."/>
            <person name="Ma D."/>
            <person name="Wang S."/>
            <person name="Liang W."/>
            <person name="Fang L."/>
            <person name="Cai C."/>
            <person name="Zhu X."/>
            <person name="Zhou B."/>
            <person name="Zhang Y."/>
            <person name="Chen Z."/>
            <person name="Xu S."/>
            <person name="Zhu R."/>
            <person name="Wang S."/>
            <person name="Zhang T."/>
            <person name="Zhao G."/>
        </authorList>
    </citation>
    <scope>NUCLEOTIDE SEQUENCE [LARGE SCALE GENOMIC DNA]</scope>
    <source>
        <strain evidence="11">cv. Xinhai21</strain>
        <tissue evidence="10">Leaf</tissue>
    </source>
</reference>
<evidence type="ECO:0000256" key="2">
    <source>
        <dbReference type="ARBA" id="ARBA00007151"/>
    </source>
</evidence>
<dbReference type="Pfam" id="PF10839">
    <property type="entry name" value="DUF2647"/>
    <property type="match status" value="1"/>
</dbReference>
<dbReference type="SUPFAM" id="SSF47973">
    <property type="entry name" value="Ribosomal protein S7"/>
    <property type="match status" value="1"/>
</dbReference>
<evidence type="ECO:0000313" key="10">
    <source>
        <dbReference type="EMBL" id="PPS13896.1"/>
    </source>
</evidence>
<keyword evidence="7" id="KW-0689">Ribosomal protein</keyword>
<dbReference type="AlphaFoldDB" id="A0A2P5YE83"/>
<evidence type="ECO:0000256" key="6">
    <source>
        <dbReference type="ARBA" id="ARBA00022640"/>
    </source>
</evidence>
<accession>A0A2P5YE83</accession>
<evidence type="ECO:0000256" key="8">
    <source>
        <dbReference type="ARBA" id="ARBA00023274"/>
    </source>
</evidence>
<dbReference type="PANTHER" id="PTHR38146">
    <property type="entry name" value="30S RIBOSOMAL PROTEIN S12, CHLOROPLASTIC"/>
    <property type="match status" value="1"/>
</dbReference>
<evidence type="ECO:0000256" key="1">
    <source>
        <dbReference type="ARBA" id="ARBA00004229"/>
    </source>
</evidence>
<evidence type="ECO:0000256" key="5">
    <source>
        <dbReference type="ARBA" id="ARBA00022528"/>
    </source>
</evidence>
<comment type="similarity">
    <text evidence="2">Belongs to the universal ribosomal protein uS7 family.</text>
</comment>
<keyword evidence="8" id="KW-0687">Ribonucleoprotein</keyword>
<keyword evidence="6" id="KW-0934">Plastid</keyword>
<dbReference type="GO" id="GO:0006412">
    <property type="term" value="P:translation"/>
    <property type="evidence" value="ECO:0007669"/>
    <property type="project" value="InterPro"/>
</dbReference>
<comment type="subcellular location">
    <subcellularLocation>
        <location evidence="1">Plastid</location>
        <location evidence="1">Chloroplast</location>
    </subcellularLocation>
</comment>
<dbReference type="Pfam" id="PF00177">
    <property type="entry name" value="Ribosomal_S7"/>
    <property type="match status" value="1"/>
</dbReference>
<evidence type="ECO:0000256" key="3">
    <source>
        <dbReference type="ARBA" id="ARBA00007638"/>
    </source>
</evidence>
<dbReference type="EMBL" id="KZ663303">
    <property type="protein sequence ID" value="PPS13896.1"/>
    <property type="molecule type" value="Genomic_DNA"/>
</dbReference>
<dbReference type="GO" id="GO:0003735">
    <property type="term" value="F:structural constituent of ribosome"/>
    <property type="evidence" value="ECO:0007669"/>
    <property type="project" value="InterPro"/>
</dbReference>
<dbReference type="GO" id="GO:0005840">
    <property type="term" value="C:ribosome"/>
    <property type="evidence" value="ECO:0007669"/>
    <property type="project" value="UniProtKB-KW"/>
</dbReference>
<keyword evidence="5" id="KW-0150">Chloroplast</keyword>
<dbReference type="AntiFam" id="ANF00029">
    <property type="entry name" value="Antisense to 16S rRNA"/>
</dbReference>
<organism evidence="10 11">
    <name type="scientific">Gossypium barbadense</name>
    <name type="common">Sea Island cotton</name>
    <name type="synonym">Hibiscus barbadensis</name>
    <dbReference type="NCBI Taxonomy" id="3634"/>
    <lineage>
        <taxon>Eukaryota</taxon>
        <taxon>Viridiplantae</taxon>
        <taxon>Streptophyta</taxon>
        <taxon>Embryophyta</taxon>
        <taxon>Tracheophyta</taxon>
        <taxon>Spermatophyta</taxon>
        <taxon>Magnoliopsida</taxon>
        <taxon>eudicotyledons</taxon>
        <taxon>Gunneridae</taxon>
        <taxon>Pentapetalae</taxon>
        <taxon>rosids</taxon>
        <taxon>malvids</taxon>
        <taxon>Malvales</taxon>
        <taxon>Malvaceae</taxon>
        <taxon>Malvoideae</taxon>
        <taxon>Gossypium</taxon>
    </lineage>
</organism>
<evidence type="ECO:0000256" key="7">
    <source>
        <dbReference type="ARBA" id="ARBA00022980"/>
    </source>
</evidence>
<evidence type="ECO:0000259" key="9">
    <source>
        <dbReference type="Pfam" id="PF00177"/>
    </source>
</evidence>
<sequence length="893" mass="98450">MWFIRCKARTLTGLDMPRNPLEREGCLREGVHRWCMAASARANCRDKRRKVRMDVSHHGPYALGRPRPPMDGTKGVAIREGELTSKKPVLISDCRLQLRQHEAGILRPPAGGPADGTIRLSGRRALIMRRCCLAVRGSQHMDSSMLLITYLTCRCGSIQVNISMAFTSPVRTGVCNQTSPFPGGSEILKDGAIQVRSNVDPTFYSPCGSGGPGGTTTAPLFSISIQSLIKCMDSISRAHEGRGKQAHLEEGITTGEVDMLRFQGRMARILRESESIDSLRCTAAHSQGQGADEAPLKLFHVAERPHSPGTTDANYQGARSTTELIARRAGSPGGPLCQKREKPHPSLSFLRPHVATWEGPGGVKGDPINLFRPRIISSWAWSYFTVEKRKKASISKFNSDEVIQPHLPVRLPCYDFTPVTSPAFGIPLLAVKVTTSGMASSHSVTGGRILNVLATALHESIRTAPSIHCLRLGLLGYLIPFALLAFVSQCQCRPSSVLSPLVFFLISMHFTAPPKIPSAPTVLQLDALRPINPDNACILCITAAAGTELADAYSPDTVIASSPGKEVHNPWAFYLHAVLLRQAFTHCRKFPTAASRRSLGRVSVPVWLIILSDQLLIIALTKPVRNCPSFQGITCIHALHIRLEFDPRNIAIPTPSRQSHEPLIHSYSITALRNRSDHIDIPSTQHRSSKGSRRLTKARKPGSFRKWIPIRRVHNRMDKLTLTRQFWIQFGIFLGGVEEGRRFSNEEKDPMTSKELKEEPYEVKISFLVRGGRVKDLPGVRYHIVRGTLDAVGVKDHQQGRSTIRGVTPDIAVKARRVGGSTHQVPIEIGSTQGKTLAIRWLLGASRKRPGRNMAFKLSSELMDAAKGSGDAIRKKEEIHRMAEANRAIAHFR</sequence>
<dbReference type="Proteomes" id="UP000239757">
    <property type="component" value="Unassembled WGS sequence"/>
</dbReference>